<dbReference type="GeneID" id="9818282"/>
<evidence type="ECO:0000259" key="1">
    <source>
        <dbReference type="Pfam" id="PF07735"/>
    </source>
</evidence>
<dbReference type="EMBL" id="WUAV01000003">
    <property type="protein sequence ID" value="KAF1760904.1"/>
    <property type="molecule type" value="Genomic_DNA"/>
</dbReference>
<organism evidence="2 3">
    <name type="scientific">Caenorhabditis remanei</name>
    <name type="common">Caenorhabditis vulgaris</name>
    <dbReference type="NCBI Taxonomy" id="31234"/>
    <lineage>
        <taxon>Eukaryota</taxon>
        <taxon>Metazoa</taxon>
        <taxon>Ecdysozoa</taxon>
        <taxon>Nematoda</taxon>
        <taxon>Chromadorea</taxon>
        <taxon>Rhabditida</taxon>
        <taxon>Rhabditina</taxon>
        <taxon>Rhabditomorpha</taxon>
        <taxon>Rhabditoidea</taxon>
        <taxon>Rhabditidae</taxon>
        <taxon>Peloderinae</taxon>
        <taxon>Caenorhabditis</taxon>
    </lineage>
</organism>
<evidence type="ECO:0000313" key="2">
    <source>
        <dbReference type="EMBL" id="KAF1760904.1"/>
    </source>
</evidence>
<dbReference type="CTD" id="9818282"/>
<comment type="caution">
    <text evidence="2">The sequence shown here is derived from an EMBL/GenBank/DDBJ whole genome shotgun (WGS) entry which is preliminary data.</text>
</comment>
<dbReference type="Pfam" id="PF07735">
    <property type="entry name" value="FBA_2"/>
    <property type="match status" value="1"/>
</dbReference>
<dbReference type="AlphaFoldDB" id="A0A6A5H296"/>
<dbReference type="InterPro" id="IPR053222">
    <property type="entry name" value="Zygotic_Embryogenesis-Asso"/>
</dbReference>
<dbReference type="PANTHER" id="PTHR22899">
    <property type="entry name" value="CYCLIN-RELATED F-BOX FAMILY"/>
    <property type="match status" value="1"/>
</dbReference>
<reference evidence="2 3" key="1">
    <citation type="submission" date="2019-12" db="EMBL/GenBank/DDBJ databases">
        <title>Chromosome-level assembly of the Caenorhabditis remanei genome.</title>
        <authorList>
            <person name="Teterina A.A."/>
            <person name="Willis J.H."/>
            <person name="Phillips P.C."/>
        </authorList>
    </citation>
    <scope>NUCLEOTIDE SEQUENCE [LARGE SCALE GENOMIC DNA]</scope>
    <source>
        <strain evidence="2 3">PX506</strain>
        <tissue evidence="2">Whole organism</tissue>
    </source>
</reference>
<dbReference type="RefSeq" id="XP_003103156.2">
    <property type="nucleotide sequence ID" value="XM_003103108.2"/>
</dbReference>
<sequence>MEILHHDRVDEILVSSNDLYPPESMQQLINGLEIRDLYFSEGNSDVDAMIYLNAIKPTRSFFLDGSPLFVWNHTKMSQFFIQSLDHIIIEEASLLNLDDLLLMNISEIQIVTTRMTGKDFNRFLKHWIAGSNPRLKYLSVGGQSKTDDGEEFAMELLHGINYRKMADGEKMTCVICMGTSEERTETISGGSYIRRKDGTKAIVYSEDTWFQFILQEFMSI</sequence>
<dbReference type="Proteomes" id="UP000483820">
    <property type="component" value="Chromosome III"/>
</dbReference>
<dbReference type="InterPro" id="IPR012885">
    <property type="entry name" value="F-box_Sdz-33"/>
</dbReference>
<gene>
    <name evidence="2" type="ORF">GCK72_009156</name>
</gene>
<accession>A0A6A5H296</accession>
<name>A0A6A5H296_CAERE</name>
<protein>
    <recommendedName>
        <fullName evidence="1">Sdz-33 F-box domain-containing protein</fullName>
    </recommendedName>
</protein>
<evidence type="ECO:0000313" key="3">
    <source>
        <dbReference type="Proteomes" id="UP000483820"/>
    </source>
</evidence>
<dbReference type="KEGG" id="crq:GCK72_009156"/>
<dbReference type="PANTHER" id="PTHR22899:SF0">
    <property type="entry name" value="F-BOX ASSOCIATED DOMAIN-CONTAINING PROTEIN-RELATED"/>
    <property type="match status" value="1"/>
</dbReference>
<proteinExistence type="predicted"/>
<feature type="domain" description="Sdz-33 F-box" evidence="1">
    <location>
        <begin position="77"/>
        <end position="140"/>
    </location>
</feature>